<evidence type="ECO:0000313" key="2">
    <source>
        <dbReference type="Proteomes" id="UP000828922"/>
    </source>
</evidence>
<gene>
    <name evidence="1" type="ORF">CY35_07G113200</name>
</gene>
<keyword evidence="2" id="KW-1185">Reference proteome</keyword>
<proteinExistence type="predicted"/>
<name>A0ACB8HP17_9BRYO</name>
<sequence>MAAAAFKATTRSRRTCNIRGVEVEVPSTPHSRNSSPVRRSRPSSSPVKRVPSSSSSRPRSRPASPTKQQQFAKQNDRLYRRTRSFADLSSSRYFTDSSSLAVAENPGGCRSSSGLRSSAHHLPSGSESEAEPRSMRRSDQRRRDHGSDNEVVVHSFKASVQRNGHSKHSYRQPIGGLRRSMSQLDLMSEPNTPVYYRKGNVLKDDSLQREDGNEVQVEEKTIRAVHTHTKVQTLCYNCLYDVSSEVSADSVSAGTGLKAKLQGKSMEPPSRETDAIKVYDVTRAEVRRAVAEARSELKKFESKEPSAQSFSGNGNFQAISNDEWKVYAAKLEQSERKVQELCSQLAIEEQRCFDTVKTVKELLLRQQECLQTQRRSSLVLSDDKDIMRESLDVEAQRYFEDCVSIEKLESVGVDCLMVSQERDVLSTENEEPFDWPVETDSDSVLCHADRQEVPQRPDHWRKSSSQNFGESLLVGKAAGKTKDCVPLDDEGMCLPWLEWEPEVDTLNRKEQVEKAAADLTEWKKAWAWKSVKWGKSVKRERDYDSAVENESMKEMCSLCSYGSGVEMRCHSKINCFNMLVLKHIATYCTLNCSILQTDG</sequence>
<evidence type="ECO:0000313" key="1">
    <source>
        <dbReference type="EMBL" id="KAH9557972.1"/>
    </source>
</evidence>
<reference evidence="2" key="1">
    <citation type="journal article" date="2022" name="New Phytol.">
        <title>Phylogenomic structure and speciation in an emerging model: the Sphagnum magellanicum complex (Bryophyta).</title>
        <authorList>
            <person name="Shaw A.J."/>
            <person name="Piatkowski B."/>
            <person name="Duffy A.M."/>
            <person name="Aguero B."/>
            <person name="Imwattana K."/>
            <person name="Nieto-Lugilde M."/>
            <person name="Healey A."/>
            <person name="Weston D.J."/>
            <person name="Patel M.N."/>
            <person name="Schmutz J."/>
            <person name="Grimwood J."/>
            <person name="Yavitt J.B."/>
            <person name="Hassel K."/>
            <person name="Stenoien H.K."/>
            <person name="Flatberg K.I."/>
            <person name="Bickford C.P."/>
            <person name="Hicks K.A."/>
        </authorList>
    </citation>
    <scope>NUCLEOTIDE SEQUENCE [LARGE SCALE GENOMIC DNA]</scope>
</reference>
<dbReference type="EMBL" id="CM038913">
    <property type="protein sequence ID" value="KAH9557972.1"/>
    <property type="molecule type" value="Genomic_DNA"/>
</dbReference>
<organism evidence="1 2">
    <name type="scientific">Sphagnum magellanicum</name>
    <dbReference type="NCBI Taxonomy" id="128215"/>
    <lineage>
        <taxon>Eukaryota</taxon>
        <taxon>Viridiplantae</taxon>
        <taxon>Streptophyta</taxon>
        <taxon>Embryophyta</taxon>
        <taxon>Bryophyta</taxon>
        <taxon>Sphagnophytina</taxon>
        <taxon>Sphagnopsida</taxon>
        <taxon>Sphagnales</taxon>
        <taxon>Sphagnaceae</taxon>
        <taxon>Sphagnum</taxon>
    </lineage>
</organism>
<dbReference type="Proteomes" id="UP000828922">
    <property type="component" value="Linkage Group LG07"/>
</dbReference>
<protein>
    <submittedName>
        <fullName evidence="1">Uncharacterized protein</fullName>
    </submittedName>
</protein>
<accession>A0ACB8HP17</accession>
<comment type="caution">
    <text evidence="1">The sequence shown here is derived from an EMBL/GenBank/DDBJ whole genome shotgun (WGS) entry which is preliminary data.</text>
</comment>